<keyword evidence="2" id="KW-0732">Signal</keyword>
<evidence type="ECO:0008006" key="5">
    <source>
        <dbReference type="Google" id="ProtNLM"/>
    </source>
</evidence>
<protein>
    <recommendedName>
        <fullName evidence="5">DUF4878 domain-containing protein</fullName>
    </recommendedName>
</protein>
<accession>A0A917MSD3</accession>
<feature type="coiled-coil region" evidence="1">
    <location>
        <begin position="57"/>
        <end position="84"/>
    </location>
</feature>
<feature type="chain" id="PRO_5037826229" description="DUF4878 domain-containing protein" evidence="2">
    <location>
        <begin position="25"/>
        <end position="139"/>
    </location>
</feature>
<sequence length="139" mass="15810">MNLIRRFSILVCGLLLFCAACSNKQTQFTPAGNSLDAAREFIDGCLKGDFDKANYYMQKDAENLSNLEKMKASYEKKSKNDRKQYQQASIIIEEIDSVNDSTDIINYKNSFDRIARKVKVVKGPDGWIVDFKYTISGNI</sequence>
<feature type="signal peptide" evidence="2">
    <location>
        <begin position="1"/>
        <end position="24"/>
    </location>
</feature>
<dbReference type="AlphaFoldDB" id="A0A917MSD3"/>
<dbReference type="EMBL" id="BMIB01000001">
    <property type="protein sequence ID" value="GGH60708.1"/>
    <property type="molecule type" value="Genomic_DNA"/>
</dbReference>
<organism evidence="3 4">
    <name type="scientific">Filimonas zeae</name>
    <dbReference type="NCBI Taxonomy" id="1737353"/>
    <lineage>
        <taxon>Bacteria</taxon>
        <taxon>Pseudomonadati</taxon>
        <taxon>Bacteroidota</taxon>
        <taxon>Chitinophagia</taxon>
        <taxon>Chitinophagales</taxon>
        <taxon>Chitinophagaceae</taxon>
        <taxon>Filimonas</taxon>
    </lineage>
</organism>
<gene>
    <name evidence="3" type="ORF">GCM10011379_08870</name>
</gene>
<evidence type="ECO:0000313" key="4">
    <source>
        <dbReference type="Proteomes" id="UP000627292"/>
    </source>
</evidence>
<dbReference type="RefSeq" id="WP_188950764.1">
    <property type="nucleotide sequence ID" value="NZ_BMIB01000001.1"/>
</dbReference>
<reference evidence="3" key="2">
    <citation type="submission" date="2020-09" db="EMBL/GenBank/DDBJ databases">
        <authorList>
            <person name="Sun Q."/>
            <person name="Zhou Y."/>
        </authorList>
    </citation>
    <scope>NUCLEOTIDE SEQUENCE</scope>
    <source>
        <strain evidence="3">CGMCC 1.15290</strain>
    </source>
</reference>
<proteinExistence type="predicted"/>
<evidence type="ECO:0000256" key="1">
    <source>
        <dbReference type="SAM" id="Coils"/>
    </source>
</evidence>
<comment type="caution">
    <text evidence="3">The sequence shown here is derived from an EMBL/GenBank/DDBJ whole genome shotgun (WGS) entry which is preliminary data.</text>
</comment>
<name>A0A917MSD3_9BACT</name>
<dbReference type="Proteomes" id="UP000627292">
    <property type="component" value="Unassembled WGS sequence"/>
</dbReference>
<evidence type="ECO:0000256" key="2">
    <source>
        <dbReference type="SAM" id="SignalP"/>
    </source>
</evidence>
<reference evidence="3" key="1">
    <citation type="journal article" date="2014" name="Int. J. Syst. Evol. Microbiol.">
        <title>Complete genome sequence of Corynebacterium casei LMG S-19264T (=DSM 44701T), isolated from a smear-ripened cheese.</title>
        <authorList>
            <consortium name="US DOE Joint Genome Institute (JGI-PGF)"/>
            <person name="Walter F."/>
            <person name="Albersmeier A."/>
            <person name="Kalinowski J."/>
            <person name="Ruckert C."/>
        </authorList>
    </citation>
    <scope>NUCLEOTIDE SEQUENCE</scope>
    <source>
        <strain evidence="3">CGMCC 1.15290</strain>
    </source>
</reference>
<keyword evidence="4" id="KW-1185">Reference proteome</keyword>
<evidence type="ECO:0000313" key="3">
    <source>
        <dbReference type="EMBL" id="GGH60708.1"/>
    </source>
</evidence>
<keyword evidence="1" id="KW-0175">Coiled coil</keyword>